<reference evidence="1 2" key="1">
    <citation type="submission" date="2020-07" db="EMBL/GenBank/DDBJ databases">
        <title>Genomic Encyclopedia of Type Strains, Phase III (KMG-III): the genomes of soil and plant-associated and newly described type strains.</title>
        <authorList>
            <person name="Whitman W."/>
        </authorList>
    </citation>
    <scope>NUCLEOTIDE SEQUENCE [LARGE SCALE GENOMIC DNA]</scope>
    <source>
        <strain evidence="1 2">DSM 11255</strain>
    </source>
</reference>
<accession>A0ABX2RCD4</accession>
<comment type="caution">
    <text evidence="1">The sequence shown here is derived from an EMBL/GenBank/DDBJ whole genome shotgun (WGS) entry which is preliminary data.</text>
</comment>
<organism evidence="1 2">
    <name type="scientific">Carboxydothermus ferrireducens DSM 11255</name>
    <dbReference type="NCBI Taxonomy" id="1119529"/>
    <lineage>
        <taxon>Bacteria</taxon>
        <taxon>Bacillati</taxon>
        <taxon>Bacillota</taxon>
        <taxon>Clostridia</taxon>
        <taxon>Thermoanaerobacterales</taxon>
        <taxon>Thermoanaerobacteraceae</taxon>
        <taxon>Carboxydothermus</taxon>
    </lineage>
</organism>
<protein>
    <submittedName>
        <fullName evidence="1">Biotin operon repressor</fullName>
    </submittedName>
</protein>
<keyword evidence="2" id="KW-1185">Reference proteome</keyword>
<gene>
    <name evidence="1" type="ORF">HDG70_001235</name>
</gene>
<evidence type="ECO:0000313" key="1">
    <source>
        <dbReference type="EMBL" id="NYE57520.1"/>
    </source>
</evidence>
<name>A0ABX2RCD4_9THEO</name>
<proteinExistence type="predicted"/>
<dbReference type="EMBL" id="JACCBS010000002">
    <property type="protein sequence ID" value="NYE57520.1"/>
    <property type="molecule type" value="Genomic_DNA"/>
</dbReference>
<sequence length="66" mass="7665">MRKKNVCFNCGAIVVKDVISLHRKLFSNNVDRFFCLACLAEYLECTEEGLRELITNLKEQGCVYFK</sequence>
<evidence type="ECO:0000313" key="2">
    <source>
        <dbReference type="Proteomes" id="UP000604066"/>
    </source>
</evidence>
<dbReference type="Proteomes" id="UP000604066">
    <property type="component" value="Unassembled WGS sequence"/>
</dbReference>